<dbReference type="PANTHER" id="PTHR12210">
    <property type="entry name" value="DULLARD PROTEIN PHOSPHATASE"/>
    <property type="match status" value="1"/>
</dbReference>
<evidence type="ECO:0000259" key="3">
    <source>
        <dbReference type="PROSITE" id="PS50969"/>
    </source>
</evidence>
<comment type="similarity">
    <text evidence="1">Belongs to the TIM50 family.</text>
</comment>
<feature type="region of interest" description="Disordered" evidence="2">
    <location>
        <begin position="233"/>
        <end position="346"/>
    </location>
</feature>
<accession>A0ABR4N4A4</accession>
<organism evidence="4 5">
    <name type="scientific">Polyrhizophydium stewartii</name>
    <dbReference type="NCBI Taxonomy" id="2732419"/>
    <lineage>
        <taxon>Eukaryota</taxon>
        <taxon>Fungi</taxon>
        <taxon>Fungi incertae sedis</taxon>
        <taxon>Chytridiomycota</taxon>
        <taxon>Chytridiomycota incertae sedis</taxon>
        <taxon>Chytridiomycetes</taxon>
        <taxon>Rhizophydiales</taxon>
        <taxon>Rhizophydiales incertae sedis</taxon>
        <taxon>Polyrhizophydium</taxon>
    </lineage>
</organism>
<name>A0ABR4N4A4_9FUNG</name>
<evidence type="ECO:0000256" key="2">
    <source>
        <dbReference type="SAM" id="MobiDB-lite"/>
    </source>
</evidence>
<dbReference type="SUPFAM" id="SSF56784">
    <property type="entry name" value="HAD-like"/>
    <property type="match status" value="1"/>
</dbReference>
<dbReference type="InterPro" id="IPR023214">
    <property type="entry name" value="HAD_sf"/>
</dbReference>
<gene>
    <name evidence="4" type="ORF">HK105_206129</name>
</gene>
<feature type="compositionally biased region" description="Basic residues" evidence="2">
    <location>
        <begin position="307"/>
        <end position="317"/>
    </location>
</feature>
<feature type="compositionally biased region" description="Basic and acidic residues" evidence="2">
    <location>
        <begin position="262"/>
        <end position="278"/>
    </location>
</feature>
<dbReference type="PROSITE" id="PS50969">
    <property type="entry name" value="FCP1"/>
    <property type="match status" value="1"/>
</dbReference>
<comment type="subcellular location">
    <subcellularLocation>
        <location evidence="1">Mitochondrion inner membrane</location>
        <topology evidence="1">Single-pass membrane protein</topology>
    </subcellularLocation>
</comment>
<comment type="caution">
    <text evidence="4">The sequence shown here is derived from an EMBL/GenBank/DDBJ whole genome shotgun (WGS) entry which is preliminary data.</text>
</comment>
<feature type="compositionally biased region" description="Polar residues" evidence="2">
    <location>
        <begin position="290"/>
        <end position="306"/>
    </location>
</feature>
<dbReference type="InterPro" id="IPR036412">
    <property type="entry name" value="HAD-like_sf"/>
</dbReference>
<keyword evidence="1" id="KW-0496">Mitochondrion</keyword>
<evidence type="ECO:0000313" key="4">
    <source>
        <dbReference type="EMBL" id="KAL2914357.1"/>
    </source>
</evidence>
<evidence type="ECO:0000313" key="5">
    <source>
        <dbReference type="Proteomes" id="UP001527925"/>
    </source>
</evidence>
<comment type="function">
    <text evidence="1">Essential component of the TIM23 complex, a complex that mediates the translocation of transit peptide-containing proteins across the mitochondrial inner membrane.</text>
</comment>
<keyword evidence="1" id="KW-0813">Transport</keyword>
<dbReference type="Proteomes" id="UP001527925">
    <property type="component" value="Unassembled WGS sequence"/>
</dbReference>
<keyword evidence="1" id="KW-0809">Transit peptide</keyword>
<dbReference type="InterPro" id="IPR004274">
    <property type="entry name" value="FCP1_dom"/>
</dbReference>
<sequence length="346" mass="37729">MRPLLVVFDLNGTLLQRLARSNEKTLARQNRFLPEEPDFGVRKSKVYLRPYTDTLFAQLGAMPDVSFGVWTSAQPENARPLARAALGAVFGSQAFVLDRTHCKNAPMGVASSKVVKDLSVIWNSPIFNPGGRWSETNTIIIDDSPGKSRKNPFNALFIPEFTYLTPTSRFSDPAKDIALFSLLMWLRRLEASGFDDIREIVRTSPIYQISGNGSVLPNPQFLPAANSSAFAELSPANHSRRTDRTGPPPGSPSTPEAFAHTDSLRDAEYPQDRRHDVSSRPAPAADQASGYASSAALTAVQEPNNNRKSKKLGKSAARRSGNWMADSLETETDNAGGAGPSKKALQ</sequence>
<dbReference type="EMBL" id="JADGIZ020000034">
    <property type="protein sequence ID" value="KAL2914357.1"/>
    <property type="molecule type" value="Genomic_DNA"/>
</dbReference>
<dbReference type="InterPro" id="IPR050365">
    <property type="entry name" value="TIM50"/>
</dbReference>
<keyword evidence="5" id="KW-1185">Reference proteome</keyword>
<dbReference type="Pfam" id="PF03031">
    <property type="entry name" value="NIF"/>
    <property type="match status" value="1"/>
</dbReference>
<evidence type="ECO:0000256" key="1">
    <source>
        <dbReference type="RuleBase" id="RU365079"/>
    </source>
</evidence>
<dbReference type="SMART" id="SM00577">
    <property type="entry name" value="CPDc"/>
    <property type="match status" value="1"/>
</dbReference>
<feature type="domain" description="FCP1 homology" evidence="3">
    <location>
        <begin position="1"/>
        <end position="189"/>
    </location>
</feature>
<comment type="subunit">
    <text evidence="1">Component of the TIM23 complex.</text>
</comment>
<keyword evidence="1" id="KW-0811">Translocation</keyword>
<keyword evidence="1" id="KW-0653">Protein transport</keyword>
<proteinExistence type="inferred from homology"/>
<protein>
    <recommendedName>
        <fullName evidence="1">Mitochondrial import inner membrane translocase subunit TIM50</fullName>
    </recommendedName>
</protein>
<reference evidence="4 5" key="1">
    <citation type="submission" date="2023-09" db="EMBL/GenBank/DDBJ databases">
        <title>Pangenome analysis of Batrachochytrium dendrobatidis and related Chytrids.</title>
        <authorList>
            <person name="Yacoub M.N."/>
            <person name="Stajich J.E."/>
            <person name="James T.Y."/>
        </authorList>
    </citation>
    <scope>NUCLEOTIDE SEQUENCE [LARGE SCALE GENOMIC DNA]</scope>
    <source>
        <strain evidence="4 5">JEL0888</strain>
    </source>
</reference>
<dbReference type="Gene3D" id="3.40.50.1000">
    <property type="entry name" value="HAD superfamily/HAD-like"/>
    <property type="match status" value="1"/>
</dbReference>